<evidence type="ECO:0000256" key="8">
    <source>
        <dbReference type="ARBA" id="ARBA00022840"/>
    </source>
</evidence>
<dbReference type="Pfam" id="PF00069">
    <property type="entry name" value="Pkinase"/>
    <property type="match status" value="1"/>
</dbReference>
<dbReference type="PROSITE" id="PS50011">
    <property type="entry name" value="PROTEIN_KINASE_DOM"/>
    <property type="match status" value="1"/>
</dbReference>
<dbReference type="GO" id="GO:0004674">
    <property type="term" value="F:protein serine/threonine kinase activity"/>
    <property type="evidence" value="ECO:0007669"/>
    <property type="project" value="UniProtKB-KW"/>
</dbReference>
<dbReference type="SUPFAM" id="SSF56112">
    <property type="entry name" value="Protein kinase-like (PK-like)"/>
    <property type="match status" value="1"/>
</dbReference>
<gene>
    <name evidence="11" type="ORF">Fcan01_24593</name>
</gene>
<comment type="subcellular location">
    <subcellularLocation>
        <location evidence="1">Cytoplasm</location>
    </subcellularLocation>
</comment>
<name>A0A226D8Y6_FOLCA</name>
<dbReference type="OrthoDB" id="1022360at2759"/>
<dbReference type="InterPro" id="IPR011009">
    <property type="entry name" value="Kinase-like_dom_sf"/>
</dbReference>
<dbReference type="InterPro" id="IPR000719">
    <property type="entry name" value="Prot_kinase_dom"/>
</dbReference>
<feature type="domain" description="Protein kinase" evidence="10">
    <location>
        <begin position="164"/>
        <end position="414"/>
    </location>
</feature>
<keyword evidence="3" id="KW-0963">Cytoplasm</keyword>
<comment type="caution">
    <text evidence="11">The sequence shown here is derived from an EMBL/GenBank/DDBJ whole genome shotgun (WGS) entry which is preliminary data.</text>
</comment>
<dbReference type="PANTHER" id="PTHR45832:SF21">
    <property type="entry name" value="NON-SPECIFIC SERINE_THREONINE PROTEIN KINASE"/>
    <property type="match status" value="1"/>
</dbReference>
<dbReference type="Proteomes" id="UP000198287">
    <property type="component" value="Unassembled WGS sequence"/>
</dbReference>
<dbReference type="STRING" id="158441.A0A226D8Y6"/>
<dbReference type="Gene3D" id="3.30.200.20">
    <property type="entry name" value="Phosphorylase Kinase, domain 1"/>
    <property type="match status" value="1"/>
</dbReference>
<dbReference type="Gene3D" id="1.10.510.10">
    <property type="entry name" value="Transferase(Phosphotransferase) domain 1"/>
    <property type="match status" value="1"/>
</dbReference>
<keyword evidence="7 11" id="KW-0418">Kinase</keyword>
<evidence type="ECO:0000256" key="5">
    <source>
        <dbReference type="ARBA" id="ARBA00022679"/>
    </source>
</evidence>
<evidence type="ECO:0000256" key="1">
    <source>
        <dbReference type="ARBA" id="ARBA00004496"/>
    </source>
</evidence>
<sequence>MSLLKKMKEAFGRRSGEEINIGAPTNVKQNVHVEVDSKTGDADDVKKNPIVAVQALKAFHYIQQQQHFKAPMTKDQIEAESNAIQHALDDKTIPDTIPPLPPKTTEHIKHGANQQPIPVSERAGEPKTKEQVKVDTTTTVLRKRENEPGSRLSDEAVMFEMRKICNPANPRERASGTVYTALDELTGDRVAIKEIDLSRQPKKELILNEIKVMKDFNHRNLVNFLDSYVVDDHLWVIMELLHGGPLTDVVTETIMKEEQIAAVCKEILQAIDFLHSKGIIHRDIKSDNVLLGLDGSVKVTDFGFCASVQGDEKRSTMVGTPYWMAPEVVTRKQYGAKVDVWSLGIMAIEMIDGEPPYLQETPLRALYLIATTGRPEIPSLSKLTPDFQDFLDKCLQVNVDTRWAAGDLLRHPFLHKCAPLATLAPLIKEAQKILRKEI</sequence>
<accession>A0A226D8Y6</accession>
<dbReference type="InterPro" id="IPR051931">
    <property type="entry name" value="PAK3-like"/>
</dbReference>
<evidence type="ECO:0000256" key="2">
    <source>
        <dbReference type="ARBA" id="ARBA00012513"/>
    </source>
</evidence>
<feature type="compositionally biased region" description="Basic and acidic residues" evidence="9">
    <location>
        <begin position="122"/>
        <end position="133"/>
    </location>
</feature>
<dbReference type="GO" id="GO:0005524">
    <property type="term" value="F:ATP binding"/>
    <property type="evidence" value="ECO:0007669"/>
    <property type="project" value="UniProtKB-KW"/>
</dbReference>
<proteinExistence type="predicted"/>
<evidence type="ECO:0000313" key="11">
    <source>
        <dbReference type="EMBL" id="OXA40716.1"/>
    </source>
</evidence>
<keyword evidence="6" id="KW-0547">Nucleotide-binding</keyword>
<evidence type="ECO:0000256" key="4">
    <source>
        <dbReference type="ARBA" id="ARBA00022527"/>
    </source>
</evidence>
<keyword evidence="12" id="KW-1185">Reference proteome</keyword>
<evidence type="ECO:0000259" key="10">
    <source>
        <dbReference type="PROSITE" id="PS50011"/>
    </source>
</evidence>
<protein>
    <recommendedName>
        <fullName evidence="2">non-specific serine/threonine protein kinase</fullName>
        <ecNumber evidence="2">2.7.11.1</ecNumber>
    </recommendedName>
</protein>
<dbReference type="EMBL" id="LNIX01000032">
    <property type="protein sequence ID" value="OXA40716.1"/>
    <property type="molecule type" value="Genomic_DNA"/>
</dbReference>
<evidence type="ECO:0000256" key="6">
    <source>
        <dbReference type="ARBA" id="ARBA00022741"/>
    </source>
</evidence>
<keyword evidence="5" id="KW-0808">Transferase</keyword>
<organism evidence="11 12">
    <name type="scientific">Folsomia candida</name>
    <name type="common">Springtail</name>
    <dbReference type="NCBI Taxonomy" id="158441"/>
    <lineage>
        <taxon>Eukaryota</taxon>
        <taxon>Metazoa</taxon>
        <taxon>Ecdysozoa</taxon>
        <taxon>Arthropoda</taxon>
        <taxon>Hexapoda</taxon>
        <taxon>Collembola</taxon>
        <taxon>Entomobryomorpha</taxon>
        <taxon>Isotomoidea</taxon>
        <taxon>Isotomidae</taxon>
        <taxon>Proisotominae</taxon>
        <taxon>Folsomia</taxon>
    </lineage>
</organism>
<dbReference type="OMA" id="EPPYLQE"/>
<dbReference type="SMART" id="SM00220">
    <property type="entry name" value="S_TKc"/>
    <property type="match status" value="1"/>
</dbReference>
<dbReference type="AlphaFoldDB" id="A0A226D8Y6"/>
<evidence type="ECO:0000313" key="12">
    <source>
        <dbReference type="Proteomes" id="UP000198287"/>
    </source>
</evidence>
<dbReference type="GO" id="GO:0005737">
    <property type="term" value="C:cytoplasm"/>
    <property type="evidence" value="ECO:0007669"/>
    <property type="project" value="UniProtKB-SubCell"/>
</dbReference>
<dbReference type="EC" id="2.7.11.1" evidence="2"/>
<dbReference type="PANTHER" id="PTHR45832">
    <property type="entry name" value="SERINE/THREONINE-PROTEIN KINASE SAMKA-RELATED-RELATED"/>
    <property type="match status" value="1"/>
</dbReference>
<reference evidence="11 12" key="1">
    <citation type="submission" date="2015-12" db="EMBL/GenBank/DDBJ databases">
        <title>The genome of Folsomia candida.</title>
        <authorList>
            <person name="Faddeeva A."/>
            <person name="Derks M.F."/>
            <person name="Anvar Y."/>
            <person name="Smit S."/>
            <person name="Van Straalen N."/>
            <person name="Roelofs D."/>
        </authorList>
    </citation>
    <scope>NUCLEOTIDE SEQUENCE [LARGE SCALE GENOMIC DNA]</scope>
    <source>
        <strain evidence="11 12">VU population</strain>
        <tissue evidence="11">Whole body</tissue>
    </source>
</reference>
<keyword evidence="8" id="KW-0067">ATP-binding</keyword>
<evidence type="ECO:0000256" key="9">
    <source>
        <dbReference type="SAM" id="MobiDB-lite"/>
    </source>
</evidence>
<evidence type="ECO:0000256" key="7">
    <source>
        <dbReference type="ARBA" id="ARBA00022777"/>
    </source>
</evidence>
<evidence type="ECO:0000256" key="3">
    <source>
        <dbReference type="ARBA" id="ARBA00022490"/>
    </source>
</evidence>
<keyword evidence="4" id="KW-0723">Serine/threonine-protein kinase</keyword>
<dbReference type="PROSITE" id="PS00108">
    <property type="entry name" value="PROTEIN_KINASE_ST"/>
    <property type="match status" value="1"/>
</dbReference>
<feature type="region of interest" description="Disordered" evidence="9">
    <location>
        <begin position="104"/>
        <end position="136"/>
    </location>
</feature>
<dbReference type="InterPro" id="IPR008271">
    <property type="entry name" value="Ser/Thr_kinase_AS"/>
</dbReference>
<dbReference type="FunFam" id="1.10.510.10:FF:000011">
    <property type="entry name" value="Non-specific serine/threonine protein kinase"/>
    <property type="match status" value="1"/>
</dbReference>